<dbReference type="AlphaFoldDB" id="A0A7X1TF19"/>
<keyword evidence="2" id="KW-1185">Reference proteome</keyword>
<dbReference type="EMBL" id="WHNP01000006">
    <property type="protein sequence ID" value="MPW16887.1"/>
    <property type="molecule type" value="Genomic_DNA"/>
</dbReference>
<accession>A0A7X1TF19</accession>
<dbReference type="RefSeq" id="WP_152756737.1">
    <property type="nucleotide sequence ID" value="NZ_WHNP01000006.1"/>
</dbReference>
<evidence type="ECO:0000313" key="1">
    <source>
        <dbReference type="EMBL" id="MPW16887.1"/>
    </source>
</evidence>
<evidence type="ECO:0000313" key="2">
    <source>
        <dbReference type="Proteomes" id="UP000484381"/>
    </source>
</evidence>
<sequence>MERDEQIAYSAAYREANRDEVNRRSLERYYKDIHKTRETKNAWYSRTAPERRAVSKTWRQANKAKRNAEVAYRDAAKIQATPAWASKKKIGEFYKAADFLGMVTGEYYHVDHIVPLLGPVAKSGPFKGERIVCGLHCEANLAVIPGSENAAKGNRYWPDMPDEIYATPGAEDIAEILASRA</sequence>
<organism evidence="1 2">
    <name type="scientific">Paraburkholderia franconis</name>
    <dbReference type="NCBI Taxonomy" id="2654983"/>
    <lineage>
        <taxon>Bacteria</taxon>
        <taxon>Pseudomonadati</taxon>
        <taxon>Pseudomonadota</taxon>
        <taxon>Betaproteobacteria</taxon>
        <taxon>Burkholderiales</taxon>
        <taxon>Burkholderiaceae</taxon>
        <taxon>Paraburkholderia</taxon>
    </lineage>
</organism>
<comment type="caution">
    <text evidence="1">The sequence shown here is derived from an EMBL/GenBank/DDBJ whole genome shotgun (WGS) entry which is preliminary data.</text>
</comment>
<gene>
    <name evidence="1" type="ORF">GCT13_08065</name>
</gene>
<name>A0A7X1TF19_9BURK</name>
<proteinExistence type="predicted"/>
<reference evidence="1 2" key="1">
    <citation type="submission" date="2019-10" db="EMBL/GenBank/DDBJ databases">
        <title>Paraburkholderia sp. isolated from nodules of Mimosa pudica from Brazilian Atlantic Forest soils.</title>
        <authorList>
            <person name="Paulitsch F."/>
            <person name="Hungria M."/>
            <person name="Dall'Agnol R."/>
        </authorList>
    </citation>
    <scope>NUCLEOTIDE SEQUENCE [LARGE SCALE GENOMIC DNA]</scope>
    <source>
        <strain evidence="1 2">CNPSo 3157</strain>
    </source>
</reference>
<dbReference type="Proteomes" id="UP000484381">
    <property type="component" value="Unassembled WGS sequence"/>
</dbReference>
<protein>
    <submittedName>
        <fullName evidence="1">Uncharacterized protein</fullName>
    </submittedName>
</protein>